<name>A0A8X6IM00_9ARAC</name>
<reference evidence="1" key="1">
    <citation type="submission" date="2020-08" db="EMBL/GenBank/DDBJ databases">
        <title>Multicomponent nature underlies the extraordinary mechanical properties of spider dragline silk.</title>
        <authorList>
            <person name="Kono N."/>
            <person name="Nakamura H."/>
            <person name="Mori M."/>
            <person name="Yoshida Y."/>
            <person name="Ohtoshi R."/>
            <person name="Malay A.D."/>
            <person name="Moran D.A.P."/>
            <person name="Tomita M."/>
            <person name="Numata K."/>
            <person name="Arakawa K."/>
        </authorList>
    </citation>
    <scope>NUCLEOTIDE SEQUENCE</scope>
</reference>
<dbReference type="EMBL" id="BMAV01026470">
    <property type="protein sequence ID" value="GFS50663.1"/>
    <property type="molecule type" value="Genomic_DNA"/>
</dbReference>
<gene>
    <name evidence="1" type="ORF">TNIN_473151</name>
</gene>
<protein>
    <submittedName>
        <fullName evidence="1">Uncharacterized protein</fullName>
    </submittedName>
</protein>
<evidence type="ECO:0000313" key="1">
    <source>
        <dbReference type="EMBL" id="GFS50663.1"/>
    </source>
</evidence>
<organism evidence="1 2">
    <name type="scientific">Trichonephila inaurata madagascariensis</name>
    <dbReference type="NCBI Taxonomy" id="2747483"/>
    <lineage>
        <taxon>Eukaryota</taxon>
        <taxon>Metazoa</taxon>
        <taxon>Ecdysozoa</taxon>
        <taxon>Arthropoda</taxon>
        <taxon>Chelicerata</taxon>
        <taxon>Arachnida</taxon>
        <taxon>Araneae</taxon>
        <taxon>Araneomorphae</taxon>
        <taxon>Entelegynae</taxon>
        <taxon>Araneoidea</taxon>
        <taxon>Nephilidae</taxon>
        <taxon>Trichonephila</taxon>
        <taxon>Trichonephila inaurata</taxon>
    </lineage>
</organism>
<keyword evidence="2" id="KW-1185">Reference proteome</keyword>
<evidence type="ECO:0000313" key="2">
    <source>
        <dbReference type="Proteomes" id="UP000886998"/>
    </source>
</evidence>
<dbReference type="Proteomes" id="UP000886998">
    <property type="component" value="Unassembled WGS sequence"/>
</dbReference>
<sequence>MESKRKVALSVDSLDSEINFLISGNVVECWKSDVITLLNDSDEHVNNQFQTFGIAAVLPNIVITLKRPGNVCMCFTYFPIIFRKKPSFCL</sequence>
<comment type="caution">
    <text evidence="1">The sequence shown here is derived from an EMBL/GenBank/DDBJ whole genome shotgun (WGS) entry which is preliminary data.</text>
</comment>
<proteinExistence type="predicted"/>
<dbReference type="AlphaFoldDB" id="A0A8X6IM00"/>
<accession>A0A8X6IM00</accession>